<name>A0ABR2MGB3_9ASPA</name>
<dbReference type="EMBL" id="JBBWWR010000009">
    <property type="protein sequence ID" value="KAK8962003.1"/>
    <property type="molecule type" value="Genomic_DNA"/>
</dbReference>
<reference evidence="1 2" key="1">
    <citation type="journal article" date="2022" name="Nat. Plants">
        <title>Genomes of leafy and leafless Platanthera orchids illuminate the evolution of mycoheterotrophy.</title>
        <authorList>
            <person name="Li M.H."/>
            <person name="Liu K.W."/>
            <person name="Li Z."/>
            <person name="Lu H.C."/>
            <person name="Ye Q.L."/>
            <person name="Zhang D."/>
            <person name="Wang J.Y."/>
            <person name="Li Y.F."/>
            <person name="Zhong Z.M."/>
            <person name="Liu X."/>
            <person name="Yu X."/>
            <person name="Liu D.K."/>
            <person name="Tu X.D."/>
            <person name="Liu B."/>
            <person name="Hao Y."/>
            <person name="Liao X.Y."/>
            <person name="Jiang Y.T."/>
            <person name="Sun W.H."/>
            <person name="Chen J."/>
            <person name="Chen Y.Q."/>
            <person name="Ai Y."/>
            <person name="Zhai J.W."/>
            <person name="Wu S.S."/>
            <person name="Zhou Z."/>
            <person name="Hsiao Y.Y."/>
            <person name="Wu W.L."/>
            <person name="Chen Y.Y."/>
            <person name="Lin Y.F."/>
            <person name="Hsu J.L."/>
            <person name="Li C.Y."/>
            <person name="Wang Z.W."/>
            <person name="Zhao X."/>
            <person name="Zhong W.Y."/>
            <person name="Ma X.K."/>
            <person name="Ma L."/>
            <person name="Huang J."/>
            <person name="Chen G.Z."/>
            <person name="Huang M.Z."/>
            <person name="Huang L."/>
            <person name="Peng D.H."/>
            <person name="Luo Y.B."/>
            <person name="Zou S.Q."/>
            <person name="Chen S.P."/>
            <person name="Lan S."/>
            <person name="Tsai W.C."/>
            <person name="Van de Peer Y."/>
            <person name="Liu Z.J."/>
        </authorList>
    </citation>
    <scope>NUCLEOTIDE SEQUENCE [LARGE SCALE GENOMIC DNA]</scope>
    <source>
        <strain evidence="1">Lor288</strain>
    </source>
</reference>
<organism evidence="1 2">
    <name type="scientific">Platanthera guangdongensis</name>
    <dbReference type="NCBI Taxonomy" id="2320717"/>
    <lineage>
        <taxon>Eukaryota</taxon>
        <taxon>Viridiplantae</taxon>
        <taxon>Streptophyta</taxon>
        <taxon>Embryophyta</taxon>
        <taxon>Tracheophyta</taxon>
        <taxon>Spermatophyta</taxon>
        <taxon>Magnoliopsida</taxon>
        <taxon>Liliopsida</taxon>
        <taxon>Asparagales</taxon>
        <taxon>Orchidaceae</taxon>
        <taxon>Orchidoideae</taxon>
        <taxon>Orchideae</taxon>
        <taxon>Orchidinae</taxon>
        <taxon>Platanthera</taxon>
    </lineage>
</organism>
<protein>
    <submittedName>
        <fullName evidence="1">Uncharacterized protein</fullName>
    </submittedName>
</protein>
<comment type="caution">
    <text evidence="1">The sequence shown here is derived from an EMBL/GenBank/DDBJ whole genome shotgun (WGS) entry which is preliminary data.</text>
</comment>
<gene>
    <name evidence="1" type="ORF">KSP40_PGU012287</name>
</gene>
<keyword evidence="2" id="KW-1185">Reference proteome</keyword>
<evidence type="ECO:0000313" key="1">
    <source>
        <dbReference type="EMBL" id="KAK8962003.1"/>
    </source>
</evidence>
<accession>A0ABR2MGB3</accession>
<sequence>MAKAQGWRYYTPAVAPPKLIQVARPSSAAKSMDTIAEEEREDAVLSGDTCCGRNSSCAGRERLDRRSFSAGHRCEEWLARANLQFHTVK</sequence>
<proteinExistence type="predicted"/>
<evidence type="ECO:0000313" key="2">
    <source>
        <dbReference type="Proteomes" id="UP001412067"/>
    </source>
</evidence>
<dbReference type="Proteomes" id="UP001412067">
    <property type="component" value="Unassembled WGS sequence"/>
</dbReference>